<dbReference type="InterPro" id="IPR036388">
    <property type="entry name" value="WH-like_DNA-bd_sf"/>
</dbReference>
<feature type="region of interest" description="Disordered" evidence="6">
    <location>
        <begin position="581"/>
        <end position="608"/>
    </location>
</feature>
<feature type="region of interest" description="Disordered" evidence="6">
    <location>
        <begin position="1"/>
        <end position="32"/>
    </location>
</feature>
<gene>
    <name evidence="8" type="ORF">CcaverHIS019_0207290</name>
</gene>
<accession>A0AA48I4V0</accession>
<evidence type="ECO:0000256" key="2">
    <source>
        <dbReference type="ARBA" id="ARBA00006403"/>
    </source>
</evidence>
<evidence type="ECO:0000256" key="4">
    <source>
        <dbReference type="ARBA" id="ARBA00023242"/>
    </source>
</evidence>
<dbReference type="InterPro" id="IPR000232">
    <property type="entry name" value="HSF_DNA-bd"/>
</dbReference>
<evidence type="ECO:0000259" key="7">
    <source>
        <dbReference type="SMART" id="SM00415"/>
    </source>
</evidence>
<evidence type="ECO:0000313" key="8">
    <source>
        <dbReference type="EMBL" id="BEI89367.1"/>
    </source>
</evidence>
<feature type="region of interest" description="Disordered" evidence="6">
    <location>
        <begin position="655"/>
        <end position="683"/>
    </location>
</feature>
<name>A0AA48I4V0_9TREE</name>
<evidence type="ECO:0000256" key="3">
    <source>
        <dbReference type="ARBA" id="ARBA00023125"/>
    </source>
</evidence>
<dbReference type="Proteomes" id="UP001233271">
    <property type="component" value="Chromosome 2"/>
</dbReference>
<evidence type="ECO:0000256" key="6">
    <source>
        <dbReference type="SAM" id="MobiDB-lite"/>
    </source>
</evidence>
<feature type="region of interest" description="Disordered" evidence="6">
    <location>
        <begin position="248"/>
        <end position="307"/>
    </location>
</feature>
<dbReference type="PANTHER" id="PTHR10015">
    <property type="entry name" value="HEAT SHOCK TRANSCRIPTION FACTOR"/>
    <property type="match status" value="1"/>
</dbReference>
<dbReference type="AlphaFoldDB" id="A0AA48I4V0"/>
<dbReference type="RefSeq" id="XP_060454633.1">
    <property type="nucleotide sequence ID" value="XM_060597773.1"/>
</dbReference>
<dbReference type="GO" id="GO:0005634">
    <property type="term" value="C:nucleus"/>
    <property type="evidence" value="ECO:0007669"/>
    <property type="project" value="UniProtKB-SubCell"/>
</dbReference>
<keyword evidence="4" id="KW-0539">Nucleus</keyword>
<proteinExistence type="inferred from homology"/>
<feature type="compositionally biased region" description="Low complexity" evidence="6">
    <location>
        <begin position="581"/>
        <end position="596"/>
    </location>
</feature>
<dbReference type="Pfam" id="PF00447">
    <property type="entry name" value="HSF_DNA-bind"/>
    <property type="match status" value="1"/>
</dbReference>
<evidence type="ECO:0000256" key="1">
    <source>
        <dbReference type="ARBA" id="ARBA00004123"/>
    </source>
</evidence>
<feature type="compositionally biased region" description="Low complexity" evidence="6">
    <location>
        <begin position="540"/>
        <end position="558"/>
    </location>
</feature>
<dbReference type="SUPFAM" id="SSF46785">
    <property type="entry name" value="Winged helix' DNA-binding domain"/>
    <property type="match status" value="1"/>
</dbReference>
<dbReference type="GO" id="GO:0003700">
    <property type="term" value="F:DNA-binding transcription factor activity"/>
    <property type="evidence" value="ECO:0007669"/>
    <property type="project" value="InterPro"/>
</dbReference>
<dbReference type="PANTHER" id="PTHR10015:SF427">
    <property type="entry name" value="HEAT SHOCK FACTOR PROTEIN"/>
    <property type="match status" value="1"/>
</dbReference>
<evidence type="ECO:0000313" key="9">
    <source>
        <dbReference type="Proteomes" id="UP001233271"/>
    </source>
</evidence>
<dbReference type="KEGG" id="ccac:CcaHIS019_0207290"/>
<dbReference type="InterPro" id="IPR036390">
    <property type="entry name" value="WH_DNA-bd_sf"/>
</dbReference>
<keyword evidence="9" id="KW-1185">Reference proteome</keyword>
<sequence length="683" mass="73184">MNEPPRPFMPLGGGMPQHSAAGFSGSSQQIRGPTGAVSRWEVAPTSAAASLAKSATNATYMSSLGTQVAPMQGLGFDYTAVQAHQPRYPPPLKPHNQDFYTTPRYPDPPPYMTPNPGMTANYPFGGDMVDQWGMPLPATPRSPTKKSKNQKKADGKQATFLTKLYQLLYVQARPEDPHNHRIIRWDETGTLIIIERPDELAEKILPQVYRQTRFASFSRQLNIYGWMRKVSLRHVDNGIADPDASTWSHQTLRRDSSKDEIQGYKRRVPPRPSQAQKNAARLAETMSLSSDSSDFHSPPGYTAHALGDLNEPKSIDFAAGSVATMLPSDGAALHAFNLESVGPSAGPRIGPSEQPQVRRLSMPASTRPSLSFQHRPMHLKQHSMPGVSLHGGIPSFSQAYPMSMPPNTLQIVDTSSRPIANPQQANMLSPSAGMNALWIADDSKDSDLLLRGTNDAPSYKVEDASTWARRGIGTLGDGLRPTEPAPINASFGNPMQWLDSTIPVFQPGLPGSGMPPQALIAAASKTVPPAIPPAIPPVQPADGSGPTAGPTTPATQGALSSVQTVSPGVYQAGFSLHTAWMSPRATPSPPTTTLSRPMPPTATATKLERRQSLTHPYSPSNGPRNIPPGTFRQVGMGRNRDSLTMTINTAAAGAADDDGALPSASLTQPTLFGGEIETKANLE</sequence>
<feature type="compositionally biased region" description="Basic and acidic residues" evidence="6">
    <location>
        <begin position="252"/>
        <end position="263"/>
    </location>
</feature>
<feature type="domain" description="HSF-type DNA-binding" evidence="7">
    <location>
        <begin position="156"/>
        <end position="267"/>
    </location>
</feature>
<comment type="similarity">
    <text evidence="2 5">Belongs to the HSF family.</text>
</comment>
<feature type="region of interest" description="Disordered" evidence="6">
    <location>
        <begin position="537"/>
        <end position="558"/>
    </location>
</feature>
<dbReference type="EMBL" id="AP028213">
    <property type="protein sequence ID" value="BEI89367.1"/>
    <property type="molecule type" value="Genomic_DNA"/>
</dbReference>
<reference evidence="8" key="1">
    <citation type="journal article" date="2023" name="BMC Genomics">
        <title>Chromosome-level genome assemblies of Cutaneotrichosporon spp. (Trichosporonales, Basidiomycota) reveal imbalanced evolution between nucleotide sequences and chromosome synteny.</title>
        <authorList>
            <person name="Kobayashi Y."/>
            <person name="Kayamori A."/>
            <person name="Aoki K."/>
            <person name="Shiwa Y."/>
            <person name="Matsutani M."/>
            <person name="Fujita N."/>
            <person name="Sugita T."/>
            <person name="Iwasaki W."/>
            <person name="Tanaka N."/>
            <person name="Takashima M."/>
        </authorList>
    </citation>
    <scope>NUCLEOTIDE SEQUENCE</scope>
    <source>
        <strain evidence="8">HIS019</strain>
    </source>
</reference>
<feature type="compositionally biased region" description="Low complexity" evidence="6">
    <location>
        <begin position="287"/>
        <end position="297"/>
    </location>
</feature>
<keyword evidence="3" id="KW-0238">DNA-binding</keyword>
<evidence type="ECO:0000256" key="5">
    <source>
        <dbReference type="RuleBase" id="RU004020"/>
    </source>
</evidence>
<dbReference type="Gene3D" id="1.10.10.10">
    <property type="entry name" value="Winged helix-like DNA-binding domain superfamily/Winged helix DNA-binding domain"/>
    <property type="match status" value="1"/>
</dbReference>
<dbReference type="GO" id="GO:0043565">
    <property type="term" value="F:sequence-specific DNA binding"/>
    <property type="evidence" value="ECO:0007669"/>
    <property type="project" value="InterPro"/>
</dbReference>
<feature type="region of interest" description="Disordered" evidence="6">
    <location>
        <begin position="133"/>
        <end position="155"/>
    </location>
</feature>
<dbReference type="SMART" id="SM00415">
    <property type="entry name" value="HSF"/>
    <property type="match status" value="1"/>
</dbReference>
<organism evidence="8 9">
    <name type="scientific">Cutaneotrichosporon cavernicola</name>
    <dbReference type="NCBI Taxonomy" id="279322"/>
    <lineage>
        <taxon>Eukaryota</taxon>
        <taxon>Fungi</taxon>
        <taxon>Dikarya</taxon>
        <taxon>Basidiomycota</taxon>
        <taxon>Agaricomycotina</taxon>
        <taxon>Tremellomycetes</taxon>
        <taxon>Trichosporonales</taxon>
        <taxon>Trichosporonaceae</taxon>
        <taxon>Cutaneotrichosporon</taxon>
    </lineage>
</organism>
<feature type="region of interest" description="Disordered" evidence="6">
    <location>
        <begin position="344"/>
        <end position="369"/>
    </location>
</feature>
<comment type="subcellular location">
    <subcellularLocation>
        <location evidence="1">Nucleus</location>
    </subcellularLocation>
</comment>
<protein>
    <recommendedName>
        <fullName evidence="7">HSF-type DNA-binding domain-containing protein</fullName>
    </recommendedName>
</protein>
<dbReference type="GeneID" id="85493238"/>